<dbReference type="InterPro" id="IPR031675">
    <property type="entry name" value="STPPase_N"/>
</dbReference>
<comment type="similarity">
    <text evidence="8">Belongs to the PPP phosphatase family.</text>
</comment>
<gene>
    <name evidence="11" type="primary">Ppp1cc</name>
    <name evidence="11" type="ORF">AK812_SmicGene35650</name>
</gene>
<sequence length="848" mass="94535">MACRIGGTGGFLVFASFLRAGASGTSFASRGRKVFAKYCGHDVRWVQPSVEGMELLQLQVIHRHGARSLWAPLRCWAKSRNAPIERPPLRCNLPVSISAGGARPLTKRFDEPGGCGLGSLLDEAPEQFKNLAWSLNASYQHTALWKQLNPTNHSVYLYACDNERNLASADLLATQLFAGSRADVPVPVHTSSGKDDPFQLSGYVDKSPCDGSPVQAIQEIQADKDYQAFASAWLQHANVSWHHMNYDCILTTRCAGLTLPVAIDDELADEALYWGWRQQMAAVRTTNWTSLVASRALDALRDQLMMASHGRKLVMWSTHDSTMMYLLNALEGFDDRWPGYASSVLLELYAGPGGERMLRAVRDGEPMTLGVCGEVLCPLSRFVAAVDSWQDWGCAPAKQLWEHGVGEADDARVFRPWVGLGPAWHDTGLTAVAPMPEKFSTEGAADRLMPQGDQPIRTRRPACFRSRGVWKWRRSGLAHVSHRLQSISMTSSKASLVSCAASFRRCLSNRSWSCIGAATEATVMASSDFEEIVKRCLDARSSKPGKPVAFEEQEIKALCLQVRSIFLSQSPFLELEAPMNICGDVHGQFHDLLRMFEYGGFPPNSNYLFLGDYVDRGKQSLETIVLLFAYKALHPENFFLLRGNHESASITRIYGFYDECKRRFNIKLWKSFCDVFNCLPVSALVDEKVMCMHGGLSPELQHFDQIRKIVRPTDVPDSGLICDLLWSDPDRDYVGWAENDRGVSYVFGTDVVAAFLKRYNLDLVCRAHQVVEDGYEFFGKRNLVTLFSAPNYCGEFDNAGAMMTLDERLDCTFHCGCIDQPMDADVQVHRPEANGQEKVKRSSAVIGF</sequence>
<dbReference type="Pfam" id="PF00149">
    <property type="entry name" value="Metallophos"/>
    <property type="match status" value="1"/>
</dbReference>
<keyword evidence="12" id="KW-1185">Reference proteome</keyword>
<dbReference type="FunFam" id="3.60.21.10:FF:000026">
    <property type="entry name" value="Serine/threonine-protein phosphatase"/>
    <property type="match status" value="1"/>
</dbReference>
<dbReference type="GO" id="GO:0005737">
    <property type="term" value="C:cytoplasm"/>
    <property type="evidence" value="ECO:0007669"/>
    <property type="project" value="TreeGrafter"/>
</dbReference>
<accession>A0A1Q9CL47</accession>
<dbReference type="SUPFAM" id="SSF56300">
    <property type="entry name" value="Metallo-dependent phosphatases"/>
    <property type="match status" value="1"/>
</dbReference>
<dbReference type="InterPro" id="IPR033379">
    <property type="entry name" value="Acid_Pase_AS"/>
</dbReference>
<evidence type="ECO:0000256" key="1">
    <source>
        <dbReference type="ARBA" id="ARBA00001936"/>
    </source>
</evidence>
<keyword evidence="9" id="KW-0732">Signal</keyword>
<dbReference type="OrthoDB" id="419898at2759"/>
<dbReference type="InterPro" id="IPR004843">
    <property type="entry name" value="Calcineurin-like_PHP"/>
</dbReference>
<dbReference type="EMBL" id="LSRX01001107">
    <property type="protein sequence ID" value="OLP83577.1"/>
    <property type="molecule type" value="Genomic_DNA"/>
</dbReference>
<evidence type="ECO:0000256" key="6">
    <source>
        <dbReference type="ARBA" id="ARBA00047761"/>
    </source>
</evidence>
<evidence type="ECO:0000313" key="12">
    <source>
        <dbReference type="Proteomes" id="UP000186817"/>
    </source>
</evidence>
<dbReference type="Pfam" id="PF00328">
    <property type="entry name" value="His_Phos_2"/>
    <property type="match status" value="1"/>
</dbReference>
<evidence type="ECO:0000256" key="9">
    <source>
        <dbReference type="SAM" id="SignalP"/>
    </source>
</evidence>
<dbReference type="PANTHER" id="PTHR11668:SF300">
    <property type="entry name" value="SERINE_THREONINE-PROTEIN PHOSPHATASE"/>
    <property type="match status" value="1"/>
</dbReference>
<dbReference type="InterPro" id="IPR029033">
    <property type="entry name" value="His_PPase_superfam"/>
</dbReference>
<dbReference type="GO" id="GO:0004722">
    <property type="term" value="F:protein serine/threonine phosphatase activity"/>
    <property type="evidence" value="ECO:0007669"/>
    <property type="project" value="UniProtKB-EC"/>
</dbReference>
<dbReference type="InterPro" id="IPR050341">
    <property type="entry name" value="PP1_catalytic_subunit"/>
</dbReference>
<dbReference type="AlphaFoldDB" id="A0A1Q9CL47"/>
<dbReference type="SUPFAM" id="SSF53254">
    <property type="entry name" value="Phosphoglycerate mutase-like"/>
    <property type="match status" value="1"/>
</dbReference>
<comment type="catalytic activity">
    <reaction evidence="6">
        <text>O-phospho-L-seryl-[protein] + H2O = L-seryl-[protein] + phosphate</text>
        <dbReference type="Rhea" id="RHEA:20629"/>
        <dbReference type="Rhea" id="RHEA-COMP:9863"/>
        <dbReference type="Rhea" id="RHEA-COMP:11604"/>
        <dbReference type="ChEBI" id="CHEBI:15377"/>
        <dbReference type="ChEBI" id="CHEBI:29999"/>
        <dbReference type="ChEBI" id="CHEBI:43474"/>
        <dbReference type="ChEBI" id="CHEBI:83421"/>
        <dbReference type="EC" id="3.1.3.16"/>
    </reaction>
</comment>
<dbReference type="CDD" id="cd07414">
    <property type="entry name" value="MPP_PP1_PPKL"/>
    <property type="match status" value="1"/>
</dbReference>
<keyword evidence="4" id="KW-0904">Protein phosphatase</keyword>
<dbReference type="Pfam" id="PF16891">
    <property type="entry name" value="STPPase_N"/>
    <property type="match status" value="1"/>
</dbReference>
<feature type="signal peptide" evidence="9">
    <location>
        <begin position="1"/>
        <end position="24"/>
    </location>
</feature>
<evidence type="ECO:0000256" key="8">
    <source>
        <dbReference type="RuleBase" id="RU004273"/>
    </source>
</evidence>
<keyword evidence="3 8" id="KW-0378">Hydrolase</keyword>
<comment type="cofactor">
    <cofactor evidence="1">
        <name>Mn(2+)</name>
        <dbReference type="ChEBI" id="CHEBI:29035"/>
    </cofactor>
</comment>
<evidence type="ECO:0000259" key="10">
    <source>
        <dbReference type="PROSITE" id="PS00125"/>
    </source>
</evidence>
<dbReference type="SMART" id="SM00156">
    <property type="entry name" value="PP2Ac"/>
    <property type="match status" value="1"/>
</dbReference>
<feature type="chain" id="PRO_5012932116" description="Serine/threonine-protein phosphatase" evidence="9">
    <location>
        <begin position="25"/>
        <end position="848"/>
    </location>
</feature>
<dbReference type="Gene3D" id="3.60.21.10">
    <property type="match status" value="1"/>
</dbReference>
<evidence type="ECO:0000256" key="4">
    <source>
        <dbReference type="ARBA" id="ARBA00022912"/>
    </source>
</evidence>
<dbReference type="GO" id="GO:0005634">
    <property type="term" value="C:nucleus"/>
    <property type="evidence" value="ECO:0007669"/>
    <property type="project" value="TreeGrafter"/>
</dbReference>
<reference evidence="11 12" key="1">
    <citation type="submission" date="2016-02" db="EMBL/GenBank/DDBJ databases">
        <title>Genome analysis of coral dinoflagellate symbionts highlights evolutionary adaptations to a symbiotic lifestyle.</title>
        <authorList>
            <person name="Aranda M."/>
            <person name="Li Y."/>
            <person name="Liew Y.J."/>
            <person name="Baumgarten S."/>
            <person name="Simakov O."/>
            <person name="Wilson M."/>
            <person name="Piel J."/>
            <person name="Ashoor H."/>
            <person name="Bougouffa S."/>
            <person name="Bajic V.B."/>
            <person name="Ryu T."/>
            <person name="Ravasi T."/>
            <person name="Bayer T."/>
            <person name="Micklem G."/>
            <person name="Kim H."/>
            <person name="Bhak J."/>
            <person name="Lajeunesse T.C."/>
            <person name="Voolstra C.R."/>
        </authorList>
    </citation>
    <scope>NUCLEOTIDE SEQUENCE [LARGE SCALE GENOMIC DNA]</scope>
    <source>
        <strain evidence="11 12">CCMP2467</strain>
    </source>
</reference>
<evidence type="ECO:0000256" key="7">
    <source>
        <dbReference type="ARBA" id="ARBA00048336"/>
    </source>
</evidence>
<organism evidence="11 12">
    <name type="scientific">Symbiodinium microadriaticum</name>
    <name type="common">Dinoflagellate</name>
    <name type="synonym">Zooxanthella microadriatica</name>
    <dbReference type="NCBI Taxonomy" id="2951"/>
    <lineage>
        <taxon>Eukaryota</taxon>
        <taxon>Sar</taxon>
        <taxon>Alveolata</taxon>
        <taxon>Dinophyceae</taxon>
        <taxon>Suessiales</taxon>
        <taxon>Symbiodiniaceae</taxon>
        <taxon>Symbiodinium</taxon>
    </lineage>
</organism>
<dbReference type="EC" id="3.1.3.16" evidence="8"/>
<dbReference type="InterPro" id="IPR000560">
    <property type="entry name" value="His_Pase_clade-2"/>
</dbReference>
<name>A0A1Q9CL47_SYMMI</name>
<dbReference type="PROSITE" id="PS00125">
    <property type="entry name" value="SER_THR_PHOSPHATASE"/>
    <property type="match status" value="1"/>
</dbReference>
<dbReference type="InterPro" id="IPR006186">
    <property type="entry name" value="Ser/Thr-sp_prot-phosphatase"/>
</dbReference>
<keyword evidence="5" id="KW-0464">Manganese</keyword>
<keyword evidence="2" id="KW-0479">Metal-binding</keyword>
<comment type="catalytic activity">
    <reaction evidence="7 8">
        <text>O-phospho-L-threonyl-[protein] + H2O = L-threonyl-[protein] + phosphate</text>
        <dbReference type="Rhea" id="RHEA:47004"/>
        <dbReference type="Rhea" id="RHEA-COMP:11060"/>
        <dbReference type="Rhea" id="RHEA-COMP:11605"/>
        <dbReference type="ChEBI" id="CHEBI:15377"/>
        <dbReference type="ChEBI" id="CHEBI:30013"/>
        <dbReference type="ChEBI" id="CHEBI:43474"/>
        <dbReference type="ChEBI" id="CHEBI:61977"/>
        <dbReference type="EC" id="3.1.3.16"/>
    </reaction>
</comment>
<dbReference type="GO" id="GO:0046872">
    <property type="term" value="F:metal ion binding"/>
    <property type="evidence" value="ECO:0007669"/>
    <property type="project" value="UniProtKB-KW"/>
</dbReference>
<evidence type="ECO:0000313" key="11">
    <source>
        <dbReference type="EMBL" id="OLP83577.1"/>
    </source>
</evidence>
<protein>
    <recommendedName>
        <fullName evidence="8">Serine/threonine-protein phosphatase</fullName>
        <ecNumber evidence="8">3.1.3.16</ecNumber>
    </recommendedName>
</protein>
<evidence type="ECO:0000256" key="3">
    <source>
        <dbReference type="ARBA" id="ARBA00022801"/>
    </source>
</evidence>
<dbReference type="PROSITE" id="PS00778">
    <property type="entry name" value="HIS_ACID_PHOSPHAT_2"/>
    <property type="match status" value="1"/>
</dbReference>
<dbReference type="PANTHER" id="PTHR11668">
    <property type="entry name" value="SERINE/THREONINE PROTEIN PHOSPHATASE"/>
    <property type="match status" value="1"/>
</dbReference>
<feature type="domain" description="Serine/threonine specific protein phosphatases" evidence="10">
    <location>
        <begin position="641"/>
        <end position="646"/>
    </location>
</feature>
<proteinExistence type="inferred from homology"/>
<comment type="caution">
    <text evidence="11">The sequence shown here is derived from an EMBL/GenBank/DDBJ whole genome shotgun (WGS) entry which is preliminary data.</text>
</comment>
<evidence type="ECO:0000256" key="5">
    <source>
        <dbReference type="ARBA" id="ARBA00023211"/>
    </source>
</evidence>
<dbReference type="InterPro" id="IPR029052">
    <property type="entry name" value="Metallo-depent_PP-like"/>
</dbReference>
<dbReference type="Proteomes" id="UP000186817">
    <property type="component" value="Unassembled WGS sequence"/>
</dbReference>
<evidence type="ECO:0000256" key="2">
    <source>
        <dbReference type="ARBA" id="ARBA00022723"/>
    </source>
</evidence>
<dbReference type="Gene3D" id="3.40.50.1240">
    <property type="entry name" value="Phosphoglycerate mutase-like"/>
    <property type="match status" value="1"/>
</dbReference>
<dbReference type="PRINTS" id="PR00114">
    <property type="entry name" value="STPHPHTASE"/>
</dbReference>